<organism evidence="3 4">
    <name type="scientific">Streptomyces purpureus</name>
    <dbReference type="NCBI Taxonomy" id="1951"/>
    <lineage>
        <taxon>Bacteria</taxon>
        <taxon>Bacillati</taxon>
        <taxon>Actinomycetota</taxon>
        <taxon>Actinomycetes</taxon>
        <taxon>Kitasatosporales</taxon>
        <taxon>Streptomycetaceae</taxon>
        <taxon>Streptomyces</taxon>
    </lineage>
</organism>
<keyword evidence="4" id="KW-1185">Reference proteome</keyword>
<gene>
    <name evidence="3" type="ORF">GCM10014713_08700</name>
</gene>
<feature type="domain" description="wHTH-Hsp90 Na associated" evidence="2">
    <location>
        <begin position="1047"/>
        <end position="1100"/>
    </location>
</feature>
<dbReference type="SUPFAM" id="SSF55874">
    <property type="entry name" value="ATPase domain of HSP90 chaperone/DNA topoisomerase II/histidine kinase"/>
    <property type="match status" value="1"/>
</dbReference>
<dbReference type="InterPro" id="IPR056507">
    <property type="entry name" value="wHTH-HSP90_Na-assoc"/>
</dbReference>
<comment type="caution">
    <text evidence="3">The sequence shown here is derived from an EMBL/GenBank/DDBJ whole genome shotgun (WGS) entry which is preliminary data.</text>
</comment>
<dbReference type="InterPro" id="IPR056506">
    <property type="entry name" value="iHD-CE"/>
</dbReference>
<protein>
    <submittedName>
        <fullName evidence="3">Uncharacterized protein</fullName>
    </submittedName>
</protein>
<dbReference type="Pfam" id="PF24401">
    <property type="entry name" value="iHD-CE"/>
    <property type="match status" value="1"/>
</dbReference>
<accession>A0A918GXN0</accession>
<feature type="domain" description="iHD-CE" evidence="1">
    <location>
        <begin position="50"/>
        <end position="394"/>
    </location>
</feature>
<dbReference type="InterPro" id="IPR036890">
    <property type="entry name" value="HATPase_C_sf"/>
</dbReference>
<name>A0A918GXN0_9ACTN</name>
<dbReference type="Proteomes" id="UP000619486">
    <property type="component" value="Unassembled WGS sequence"/>
</dbReference>
<dbReference type="PRINTS" id="PR00775">
    <property type="entry name" value="HEATSHOCK90"/>
</dbReference>
<dbReference type="EMBL" id="BMQQ01000002">
    <property type="protein sequence ID" value="GGT18134.1"/>
    <property type="molecule type" value="Genomic_DNA"/>
</dbReference>
<evidence type="ECO:0000313" key="4">
    <source>
        <dbReference type="Proteomes" id="UP000619486"/>
    </source>
</evidence>
<evidence type="ECO:0000259" key="1">
    <source>
        <dbReference type="Pfam" id="PF24401"/>
    </source>
</evidence>
<dbReference type="Pfam" id="PF24410">
    <property type="entry name" value="wHTH-HSP90_Na-assoc"/>
    <property type="match status" value="1"/>
</dbReference>
<sequence length="1312" mass="141818">MQHPSTHNVVEAGQVTGPVVQANQIGQVVGQMIVHQGQPGPAPTATEDAWVTRVRDSSVWEHVPGSRSGDAAREQVAAVAAALAALRDEAGQELADDPWQDPGCALRFLERIEWVLGEPGQGPALDLYPAEAAAFVLTPLLARVHDLRAAVEQLAVAPWRLGPWDESAGRPVERGAFDAFTDGHSLLVQRALLRPAAQAPIGWWLFHRWLVQREAYGGTDAVAGLLDAVGAPAEALGDALSPLRVSRLLHGLRRGPDVCNPEYLEALPADDRLRGPGHQRIRDRRLALLTALALAATAEMAALPDIVVEHLGIPHPVDLPALRRTLEESSWGGSHDLPVLRADCAHEAVVEGLRVCCARMDELLHGVHRTVRDRITVPMPALPGRLSADGVVPAGGAFTGWASFRLDERRVRGLLMGIQLYKDRDLAVRELYQNALDACRYRRARTAYLDRTHAAASYTYEGEIRFEQDVDDDGREYLECRDNGIGMGEAELRGVFSNAGARFAEQPDFKEERAAWARLDPPVPFFPNSRFGIGVLSYFMLADEIRVTTCRMGPSGEPGPVLQVSIFGPGHLFRIVRVADRGAEPGTTVRLYLREAGEDGEERAGWSSPDVLARVLGIAEFPTVAAHGERTETWEPGVLHPRDAPSGEQFGLDAHGDLLPWTGAPDGAQVIWCDHGGALLVDGLVVHPAVRGDVLSTQPAGLVGAVVNLSGPYAPERLSADRAEVLDDLRGVVRGLLTGAVGELVEDKKSLLTFDWLCGVSAFSMPAADLVAEACIETGRGLRNGSNILDSARTGCLPSDISFVPNVLRFYNHSTPATDAHYMFVPDHIRLWRMLAHGSDRMLGELINLCPELAEVGPVLPALPSDHALLTLRLHSPTPKEDEVTLLVNAAAAQARSPRAVASRAARLGLHTIPPDLFPDMVVHPVGVAETTTAVRATVAARSEPVTVAWLLRVAEAAGMPVEEAADHWGPDRVPEAVRRAAVAAQGDHVLRTVLSEEGAEWFETGAELHPGHLAAAARAAGVDVLDLCWRLTACGLTADGRGLTSPLAVLAKLLSEDLTGEGPWLSRAEPVPPLHVLLAADRLKITPGEARGWYARLGFTPPSPFPEVIMPNDSRLLEDYSEDDGFYHPPLRPGAPIPFTQLLANVAHVGLGLEGLTRRLRDFGVDVEPMGGRFTALDEELFTEHGPLPWYGVRSNEVIPFAHVMAAARTLLVPPRDIAVRLVTHGLSVSCLDLPEGLTHATALMLLEADDDALLDCADTVDLDDLLERARRMHEPLTRVRDWLLQLGIDVVDPVEAVRAAIPLIPLRDQP</sequence>
<evidence type="ECO:0000313" key="3">
    <source>
        <dbReference type="EMBL" id="GGT18134.1"/>
    </source>
</evidence>
<reference evidence="3" key="1">
    <citation type="journal article" date="2014" name="Int. J. Syst. Evol. Microbiol.">
        <title>Complete genome sequence of Corynebacterium casei LMG S-19264T (=DSM 44701T), isolated from a smear-ripened cheese.</title>
        <authorList>
            <consortium name="US DOE Joint Genome Institute (JGI-PGF)"/>
            <person name="Walter F."/>
            <person name="Albersmeier A."/>
            <person name="Kalinowski J."/>
            <person name="Ruckert C."/>
        </authorList>
    </citation>
    <scope>NUCLEOTIDE SEQUENCE</scope>
    <source>
        <strain evidence="3">JCM 3172</strain>
    </source>
</reference>
<reference evidence="3" key="2">
    <citation type="submission" date="2020-09" db="EMBL/GenBank/DDBJ databases">
        <authorList>
            <person name="Sun Q."/>
            <person name="Ohkuma M."/>
        </authorList>
    </citation>
    <scope>NUCLEOTIDE SEQUENCE</scope>
    <source>
        <strain evidence="3">JCM 3172</strain>
    </source>
</reference>
<dbReference type="InterPro" id="IPR020575">
    <property type="entry name" value="Hsp90_N"/>
</dbReference>
<proteinExistence type="predicted"/>
<evidence type="ECO:0000259" key="2">
    <source>
        <dbReference type="Pfam" id="PF24410"/>
    </source>
</evidence>
<dbReference type="RefSeq" id="WP_189199960.1">
    <property type="nucleotide sequence ID" value="NZ_BMQQ01000002.1"/>
</dbReference>
<dbReference type="Gene3D" id="3.30.565.10">
    <property type="entry name" value="Histidine kinase-like ATPase, C-terminal domain"/>
    <property type="match status" value="1"/>
</dbReference>